<dbReference type="AlphaFoldDB" id="A0A024WTN3"/>
<dbReference type="GO" id="GO:0004197">
    <property type="term" value="F:cysteine-type endopeptidase activity"/>
    <property type="evidence" value="ECO:0007669"/>
    <property type="project" value="InterPro"/>
</dbReference>
<accession>A0A024WTN3</accession>
<name>A0A024WTN3_PLAFA</name>
<organism evidence="1 2">
    <name type="scientific">Plasmodium falciparum MaliPS096_E11</name>
    <dbReference type="NCBI Taxonomy" id="1036727"/>
    <lineage>
        <taxon>Eukaryota</taxon>
        <taxon>Sar</taxon>
        <taxon>Alveolata</taxon>
        <taxon>Apicomplexa</taxon>
        <taxon>Aconoidasida</taxon>
        <taxon>Haemosporida</taxon>
        <taxon>Plasmodiidae</taxon>
        <taxon>Plasmodium</taxon>
        <taxon>Plasmodium (Laverania)</taxon>
    </lineage>
</organism>
<dbReference type="GO" id="GO:0005737">
    <property type="term" value="C:cytoplasm"/>
    <property type="evidence" value="ECO:0007669"/>
    <property type="project" value="TreeGrafter"/>
</dbReference>
<dbReference type="GO" id="GO:0006508">
    <property type="term" value="P:proteolysis"/>
    <property type="evidence" value="ECO:0007669"/>
    <property type="project" value="InterPro"/>
</dbReference>
<dbReference type="Proteomes" id="UP000030699">
    <property type="component" value="Unassembled WGS sequence"/>
</dbReference>
<sequence length="84" mass="10002">MDIGDNFITVPMNIYKFIIKNKFFYVYFTDYYNTNIFVNKNLYYINQNKKYMWLSITEALTEAKQYCRLPYGTGSAGVMYGLPI</sequence>
<dbReference type="EMBL" id="KI925537">
    <property type="protein sequence ID" value="ETW49851.1"/>
    <property type="molecule type" value="Genomic_DNA"/>
</dbReference>
<gene>
    <name evidence="1" type="ORF">PFMALIP_02041</name>
</gene>
<dbReference type="PANTHER" id="PTHR12792">
    <property type="entry name" value="EXTRA SPINDLE POLES 1-RELATED"/>
    <property type="match status" value="1"/>
</dbReference>
<reference evidence="1 2" key="1">
    <citation type="submission" date="2013-02" db="EMBL/GenBank/DDBJ databases">
        <title>The Genome Annotation of Plasmodium falciparum MaliPS096_E11.</title>
        <authorList>
            <consortium name="The Broad Institute Genome Sequencing Platform"/>
            <consortium name="The Broad Institute Genome Sequencing Center for Infectious Disease"/>
            <person name="Neafsey D."/>
            <person name="Hoffman S."/>
            <person name="Volkman S."/>
            <person name="Rosenthal P."/>
            <person name="Walker B."/>
            <person name="Young S.K."/>
            <person name="Zeng Q."/>
            <person name="Gargeya S."/>
            <person name="Fitzgerald M."/>
            <person name="Haas B."/>
            <person name="Abouelleil A."/>
            <person name="Allen A.W."/>
            <person name="Alvarado L."/>
            <person name="Arachchi H.M."/>
            <person name="Berlin A.M."/>
            <person name="Chapman S.B."/>
            <person name="Gainer-Dewar J."/>
            <person name="Goldberg J."/>
            <person name="Griggs A."/>
            <person name="Gujja S."/>
            <person name="Hansen M."/>
            <person name="Howarth C."/>
            <person name="Imamovic A."/>
            <person name="Ireland A."/>
            <person name="Larimer J."/>
            <person name="McCowan C."/>
            <person name="Murphy C."/>
            <person name="Pearson M."/>
            <person name="Poon T.W."/>
            <person name="Priest M."/>
            <person name="Roberts A."/>
            <person name="Saif S."/>
            <person name="Shea T."/>
            <person name="Sisk P."/>
            <person name="Sykes S."/>
            <person name="Wortman J."/>
            <person name="Nusbaum C."/>
            <person name="Birren B."/>
        </authorList>
    </citation>
    <scope>NUCLEOTIDE SEQUENCE [LARGE SCALE GENOMIC DNA]</scope>
    <source>
        <strain evidence="1 2">MaliPS096_E11</strain>
    </source>
</reference>
<protein>
    <submittedName>
        <fullName evidence="1">Uncharacterized protein</fullName>
    </submittedName>
</protein>
<proteinExistence type="predicted"/>
<dbReference type="GO" id="GO:0072686">
    <property type="term" value="C:mitotic spindle"/>
    <property type="evidence" value="ECO:0007669"/>
    <property type="project" value="TreeGrafter"/>
</dbReference>
<reference evidence="1 2" key="2">
    <citation type="submission" date="2013-02" db="EMBL/GenBank/DDBJ databases">
        <title>The Genome Sequence of Plasmodium falciparum MaliPS096_E11.</title>
        <authorList>
            <consortium name="The Broad Institute Genome Sequencing Platform"/>
            <consortium name="The Broad Institute Genome Sequencing Center for Infectious Disease"/>
            <person name="Neafsey D."/>
            <person name="Cheeseman I."/>
            <person name="Volkman S."/>
            <person name="Adams J."/>
            <person name="Walker B."/>
            <person name="Young S.K."/>
            <person name="Zeng Q."/>
            <person name="Gargeya S."/>
            <person name="Fitzgerald M."/>
            <person name="Haas B."/>
            <person name="Abouelleil A."/>
            <person name="Alvarado L."/>
            <person name="Arachchi H.M."/>
            <person name="Berlin A.M."/>
            <person name="Chapman S.B."/>
            <person name="Dewar J."/>
            <person name="Goldberg J."/>
            <person name="Griggs A."/>
            <person name="Gujja S."/>
            <person name="Hansen M."/>
            <person name="Howarth C."/>
            <person name="Imamovic A."/>
            <person name="Larimer J."/>
            <person name="McCowan C."/>
            <person name="Murphy C."/>
            <person name="Neiman D."/>
            <person name="Pearson M."/>
            <person name="Priest M."/>
            <person name="Roberts A."/>
            <person name="Saif S."/>
            <person name="Shea T."/>
            <person name="Sisk P."/>
            <person name="Sykes S."/>
            <person name="Wortman J."/>
            <person name="Nusbaum C."/>
            <person name="Birren B."/>
        </authorList>
    </citation>
    <scope>NUCLEOTIDE SEQUENCE [LARGE SCALE GENOMIC DNA]</scope>
    <source>
        <strain evidence="1 2">MaliPS096_E11</strain>
    </source>
</reference>
<evidence type="ECO:0000313" key="1">
    <source>
        <dbReference type="EMBL" id="ETW49851.1"/>
    </source>
</evidence>
<dbReference type="InterPro" id="IPR005314">
    <property type="entry name" value="Peptidase_C50"/>
</dbReference>
<dbReference type="PANTHER" id="PTHR12792:SF0">
    <property type="entry name" value="SEPARIN"/>
    <property type="match status" value="1"/>
</dbReference>
<evidence type="ECO:0000313" key="2">
    <source>
        <dbReference type="Proteomes" id="UP000030699"/>
    </source>
</evidence>
<dbReference type="GO" id="GO:0005634">
    <property type="term" value="C:nucleus"/>
    <property type="evidence" value="ECO:0007669"/>
    <property type="project" value="InterPro"/>
</dbReference>
<dbReference type="GO" id="GO:0051307">
    <property type="term" value="P:meiotic chromosome separation"/>
    <property type="evidence" value="ECO:0007669"/>
    <property type="project" value="TreeGrafter"/>
</dbReference>